<sequence length="69" mass="7887">MFYVLPKPFKEEMAKGFDSTQFARTLNESGRLKKPAKGKGYQTLTPRLEHLEGIQQRAYLVVQLTAAEE</sequence>
<gene>
    <name evidence="1" type="ORF">SGGMMB4_05572</name>
</gene>
<protein>
    <submittedName>
        <fullName evidence="1">Uncharacterized protein</fullName>
    </submittedName>
</protein>
<evidence type="ECO:0000313" key="1">
    <source>
        <dbReference type="EMBL" id="CRL46718.1"/>
    </source>
</evidence>
<reference evidence="1 2" key="1">
    <citation type="submission" date="2015-05" db="EMBL/GenBank/DDBJ databases">
        <authorList>
            <person name="Goodhead I."/>
        </authorList>
    </citation>
    <scope>NUCLEOTIDE SEQUENCE [LARGE SCALE GENOMIC DNA]</scope>
    <source>
        <strain evidence="2">morsitans</strain>
    </source>
</reference>
<organism evidence="1 2">
    <name type="scientific">Sodalis glossinidius (strain morsitans)</name>
    <dbReference type="NCBI Taxonomy" id="343509"/>
    <lineage>
        <taxon>Bacteria</taxon>
        <taxon>Pseudomonadati</taxon>
        <taxon>Pseudomonadota</taxon>
        <taxon>Gammaproteobacteria</taxon>
        <taxon>Enterobacterales</taxon>
        <taxon>Bruguierivoracaceae</taxon>
        <taxon>Sodalis</taxon>
    </lineage>
</organism>
<proteinExistence type="predicted"/>
<evidence type="ECO:0000313" key="2">
    <source>
        <dbReference type="Proteomes" id="UP000245838"/>
    </source>
</evidence>
<dbReference type="AlphaFoldDB" id="A0A193QNN7"/>
<dbReference type="Proteomes" id="UP000245838">
    <property type="component" value="Chromosome sggmmb4_Chromosome"/>
</dbReference>
<name>A0A193QNN7_SODGM</name>
<dbReference type="EMBL" id="LN854557">
    <property type="protein sequence ID" value="CRL46718.1"/>
    <property type="molecule type" value="Genomic_DNA"/>
</dbReference>
<accession>A0A193QNN7</accession>